<dbReference type="Proteomes" id="UP000681722">
    <property type="component" value="Unassembled WGS sequence"/>
</dbReference>
<protein>
    <submittedName>
        <fullName evidence="2">Uncharacterized protein</fullName>
    </submittedName>
</protein>
<proteinExistence type="predicted"/>
<reference evidence="2" key="1">
    <citation type="submission" date="2021-02" db="EMBL/GenBank/DDBJ databases">
        <authorList>
            <person name="Nowell W R."/>
        </authorList>
    </citation>
    <scope>NUCLEOTIDE SEQUENCE</scope>
</reference>
<evidence type="ECO:0000313" key="4">
    <source>
        <dbReference type="Proteomes" id="UP000663829"/>
    </source>
</evidence>
<name>A0A814FC16_9BILA</name>
<dbReference type="EMBL" id="CAJOBC010002790">
    <property type="protein sequence ID" value="CAF3751390.1"/>
    <property type="molecule type" value="Genomic_DNA"/>
</dbReference>
<feature type="region of interest" description="Disordered" evidence="1">
    <location>
        <begin position="121"/>
        <end position="146"/>
    </location>
</feature>
<feature type="compositionally biased region" description="Low complexity" evidence="1">
    <location>
        <begin position="130"/>
        <end position="146"/>
    </location>
</feature>
<organism evidence="2 4">
    <name type="scientific">Didymodactylos carnosus</name>
    <dbReference type="NCBI Taxonomy" id="1234261"/>
    <lineage>
        <taxon>Eukaryota</taxon>
        <taxon>Metazoa</taxon>
        <taxon>Spiralia</taxon>
        <taxon>Gnathifera</taxon>
        <taxon>Rotifera</taxon>
        <taxon>Eurotatoria</taxon>
        <taxon>Bdelloidea</taxon>
        <taxon>Philodinida</taxon>
        <taxon>Philodinidae</taxon>
        <taxon>Didymodactylos</taxon>
    </lineage>
</organism>
<dbReference type="AlphaFoldDB" id="A0A814FC16"/>
<evidence type="ECO:0000313" key="2">
    <source>
        <dbReference type="EMBL" id="CAF0978628.1"/>
    </source>
</evidence>
<evidence type="ECO:0000256" key="1">
    <source>
        <dbReference type="SAM" id="MobiDB-lite"/>
    </source>
</evidence>
<dbReference type="Proteomes" id="UP000663829">
    <property type="component" value="Unassembled WGS sequence"/>
</dbReference>
<accession>A0A814FC16</accession>
<gene>
    <name evidence="2" type="ORF">GPM918_LOCUS12629</name>
    <name evidence="3" type="ORF">SRO942_LOCUS12629</name>
</gene>
<dbReference type="OrthoDB" id="9994813at2759"/>
<keyword evidence="4" id="KW-1185">Reference proteome</keyword>
<comment type="caution">
    <text evidence="2">The sequence shown here is derived from an EMBL/GenBank/DDBJ whole genome shotgun (WGS) entry which is preliminary data.</text>
</comment>
<sequence>MGNSSSSKKQQKHEQIKKLQKKQTFCCFCSTKSSSSLSLSNDSYLPTFDRIVEKKISFHNNNNNNNNNQNSYSNYYVDLTQSTKNTNDIVQTLTVEIPKQEQSISENSSIICTPTLSSVSNTKKVKDDNNSLLTTSSTSSSHNRRSLSLDNVVVTPTLNRHTDNSDGDGVFKIPQLPLRQLPSVVTPSATITQSRSHHFSSFRLPLTNTKRTYYSQSIEQAKSSIEDLEKSLQGCQSIDKWIDSLSILGTPSLSRINKHRIITTPVSQQRQKKRTSTTVDDELFINYQKPTINEIVFNKQCESPVINDFDEDLPTLLVSNTTSNLEVLHLAKCLNLNLLTLNNYLKDFLFRLLYYQQTLYKQRLKLLPLSCNNKKTIKNHFSHPVMIYPVIDNNSTQISTILANDLYIEFIYPLECILPTLLTSPYSTYNIQEQIRSRCFFIPEICFKTLPLDDDYKHKQEIEQTTLTHVVIDLEMGNKDTSNQIKKLQQTDDSSLCLFICDENEHSTFYTGHIRLDKSYLKQYTHFVYRLSNEQEGEDNNYYLSSYVFRQWFQSLIILNQTCSIANRFLTGDGSYLTCLLKPEKTMTKIDLIDNNEIIMNNSNSSSLSNHVLKRESSIEQNLSTMDDQYHIQLVCLRLPPTLYLLDSSSTDQNDHINNNKETNELRTKLSHIHAFSDLFLSNNKNSETCINVDYEQYVFAIPLIKWPTYILNNYYYKRNLKRKWPSKYHMNIIIKKQILVIPKSNCKMNLSQSTNHHLDDRWQLNFDLVENLLYEYMNESTLFLFTFCLQLFSLTKKLNGINHSVDYENEQQQQNDEYAIRLCIKHCFLNYCEKYGLPFSTSISSRQSTNDSILDLTHHFLKELYANLKQNFLSHYFNHEYNILNIFFDNDNSNVFLKWFNHIEYCSLDRQKWFTLKLQYSNSTMSVYKPLVIEYMFYYIDQLYDEFHIKRKDMRFNEQVLIELHEKLCEKLTNENGLIWTNDIMNNQTIRMKIQYQLANEFEKNAELIHTCLNQIRRAESSLIFHYTWTLYLQYLHSYFNCIWNLFQ</sequence>
<evidence type="ECO:0000313" key="3">
    <source>
        <dbReference type="EMBL" id="CAF3751390.1"/>
    </source>
</evidence>
<dbReference type="EMBL" id="CAJNOQ010002790">
    <property type="protein sequence ID" value="CAF0978628.1"/>
    <property type="molecule type" value="Genomic_DNA"/>
</dbReference>